<name>A0ACC0YT30_9ROSI</name>
<dbReference type="EMBL" id="CM047740">
    <property type="protein sequence ID" value="KAJ0040766.1"/>
    <property type="molecule type" value="Genomic_DNA"/>
</dbReference>
<evidence type="ECO:0000313" key="2">
    <source>
        <dbReference type="Proteomes" id="UP001163603"/>
    </source>
</evidence>
<evidence type="ECO:0000313" key="1">
    <source>
        <dbReference type="EMBL" id="KAJ0040766.1"/>
    </source>
</evidence>
<reference evidence="2" key="1">
    <citation type="journal article" date="2023" name="G3 (Bethesda)">
        <title>Genome assembly and association tests identify interacting loci associated with vigor, precocity, and sex in interspecific pistachio rootstocks.</title>
        <authorList>
            <person name="Palmer W."/>
            <person name="Jacygrad E."/>
            <person name="Sagayaradj S."/>
            <person name="Cavanaugh K."/>
            <person name="Han R."/>
            <person name="Bertier L."/>
            <person name="Beede B."/>
            <person name="Kafkas S."/>
            <person name="Golino D."/>
            <person name="Preece J."/>
            <person name="Michelmore R."/>
        </authorList>
    </citation>
    <scope>NUCLEOTIDE SEQUENCE [LARGE SCALE GENOMIC DNA]</scope>
</reference>
<sequence length="142" mass="16756">MRFRCVKKKCCNIIDSVSFANKHELACTEEPYSSYSDDVYEEIAFTYEDADPALERSELAFLLNPLRGEVLELPTPIEYGDMHWMIHGKGKIDFKKEEFRLTPDPNFEDYNPFTHEKFSLINMRGSLAIVNVNMLYLMERWR</sequence>
<gene>
    <name evidence="1" type="ORF">Pint_26591</name>
</gene>
<dbReference type="Proteomes" id="UP001163603">
    <property type="component" value="Chromosome 5"/>
</dbReference>
<proteinExistence type="predicted"/>
<comment type="caution">
    <text evidence="1">The sequence shown here is derived from an EMBL/GenBank/DDBJ whole genome shotgun (WGS) entry which is preliminary data.</text>
</comment>
<accession>A0ACC0YT30</accession>
<keyword evidence="2" id="KW-1185">Reference proteome</keyword>
<organism evidence="1 2">
    <name type="scientific">Pistacia integerrima</name>
    <dbReference type="NCBI Taxonomy" id="434235"/>
    <lineage>
        <taxon>Eukaryota</taxon>
        <taxon>Viridiplantae</taxon>
        <taxon>Streptophyta</taxon>
        <taxon>Embryophyta</taxon>
        <taxon>Tracheophyta</taxon>
        <taxon>Spermatophyta</taxon>
        <taxon>Magnoliopsida</taxon>
        <taxon>eudicotyledons</taxon>
        <taxon>Gunneridae</taxon>
        <taxon>Pentapetalae</taxon>
        <taxon>rosids</taxon>
        <taxon>malvids</taxon>
        <taxon>Sapindales</taxon>
        <taxon>Anacardiaceae</taxon>
        <taxon>Pistacia</taxon>
    </lineage>
</organism>
<protein>
    <submittedName>
        <fullName evidence="1">Uncharacterized protein</fullName>
    </submittedName>
</protein>